<dbReference type="GO" id="GO:0006357">
    <property type="term" value="P:regulation of transcription by RNA polymerase II"/>
    <property type="evidence" value="ECO:0007669"/>
    <property type="project" value="InterPro"/>
</dbReference>
<dbReference type="GO" id="GO:0006368">
    <property type="term" value="P:transcription elongation by RNA polymerase II"/>
    <property type="evidence" value="ECO:0007669"/>
    <property type="project" value="TreeGrafter"/>
</dbReference>
<keyword evidence="4" id="KW-1185">Reference proteome</keyword>
<feature type="region of interest" description="Disordered" evidence="1">
    <location>
        <begin position="1071"/>
        <end position="1097"/>
    </location>
</feature>
<feature type="domain" description="KOW" evidence="2">
    <location>
        <begin position="767"/>
        <end position="794"/>
    </location>
</feature>
<dbReference type="OrthoDB" id="3048815at2759"/>
<dbReference type="SMART" id="SM00739">
    <property type="entry name" value="KOW"/>
    <property type="match status" value="3"/>
</dbReference>
<proteinExistence type="predicted"/>
<dbReference type="GO" id="GO:0003729">
    <property type="term" value="F:mRNA binding"/>
    <property type="evidence" value="ECO:0007669"/>
    <property type="project" value="TreeGrafter"/>
</dbReference>
<evidence type="ECO:0000313" key="3">
    <source>
        <dbReference type="EMBL" id="THV01590.1"/>
    </source>
</evidence>
<feature type="compositionally biased region" description="Acidic residues" evidence="1">
    <location>
        <begin position="32"/>
        <end position="50"/>
    </location>
</feature>
<organism evidence="3 4">
    <name type="scientific">Dendrothele bispora (strain CBS 962.96)</name>
    <dbReference type="NCBI Taxonomy" id="1314807"/>
    <lineage>
        <taxon>Eukaryota</taxon>
        <taxon>Fungi</taxon>
        <taxon>Dikarya</taxon>
        <taxon>Basidiomycota</taxon>
        <taxon>Agaricomycotina</taxon>
        <taxon>Agaricomycetes</taxon>
        <taxon>Agaricomycetidae</taxon>
        <taxon>Agaricales</taxon>
        <taxon>Agaricales incertae sedis</taxon>
        <taxon>Dendrothele</taxon>
    </lineage>
</organism>
<dbReference type="InterPro" id="IPR039659">
    <property type="entry name" value="SPT5"/>
</dbReference>
<dbReference type="PANTHER" id="PTHR11125:SF7">
    <property type="entry name" value="TRANSCRIPTION ELONGATION FACTOR SPT5"/>
    <property type="match status" value="1"/>
</dbReference>
<evidence type="ECO:0000259" key="2">
    <source>
        <dbReference type="SMART" id="SM00739"/>
    </source>
</evidence>
<dbReference type="AlphaFoldDB" id="A0A4S8MG06"/>
<dbReference type="GO" id="GO:0032784">
    <property type="term" value="P:regulation of DNA-templated transcription elongation"/>
    <property type="evidence" value="ECO:0007669"/>
    <property type="project" value="InterPro"/>
</dbReference>
<feature type="compositionally biased region" description="Basic residues" evidence="1">
    <location>
        <begin position="1083"/>
        <end position="1097"/>
    </location>
</feature>
<protein>
    <recommendedName>
        <fullName evidence="2">KOW domain-containing protein</fullName>
    </recommendedName>
</protein>
<sequence length="1097" mass="124243">MKADFSPLLGYPRELLIPVTPRMARNPFILQEAEEDDRDAFGPEDEDMDGDGGGSGDEMTDDDDGDSPYDRRDAPRWRDQDWIHADSLDLQDPFEDFTEHLKERYVDQGHRKAFPLDEDSLLSNQELKAALLDQGTHTALFWRIQCKAGKEQDLLFDIMNWALQHTPTPNSDQSGSSLDCASHQIPSIHHEDTPDWKAIVILEDFANDKYATLPQVHEELRKIYGSSYDEEMWLEFLAPINDREPDEPVDNSVLLKLAERKKALIPSSTSTSFPMTLTNPRWTTTTTADSGGTRAVDTASSSFDDRLLSAFCVPSVSSFVYLEADLGTRPEETNIVEFLQQHEFVVKSRVLRRHQKVGHSLRRVIMEPVFSREIGQLLSIQTPDIRVNSWVRVTRGTYSDDVGLVIRREISSSLRRLVILLVPRLGRTSDSNALNNAITGSKRKATAERPQQCLFDEKLYLGEVVRLGEKHFLFQSQEFSHGLLVKVLAYSSVTPVEVDLDRTSRQLFRVAGHPVVNQVAFPVPLDWLFFVEENVEVICLEKLREEELGNTNLPRNTYNKGGVILTVEEGRCLIGFEAEDDQQWVSTRNIRKRIMIGDSVVIAAGESTGKNGLVVANHGSAILVTETGQRAGNLFTVHPNVCRVTQVRDRGSIPWLNTHVTIFVGMYAGYTGVVTDVHMPRPNYPYTSLDVYIPRIITNVFIRHDFVFDTVSQRYLRDVHPLKSNQQHFFQVSWGTLVSPNVPRIPLDPGTNKPITVEHVFGSLPPVPWIGLTGRVIRGNHKGSAGTIKKAQRWDKTSSGIQLLIELDTWSYDKGTSPSYWFDYLDVRDPDTGLGFAERYPLRGRQRYWEPLKAAAPVKAQPIAIVNRRPHTPPPPPHNVYRDADAWNPSSHTPLRLFLPDESEAEGSTSHRGKSPALQLWDSSEDTLTSTTPAHWTLHPHLDHKKYLARYEPPNGPAVPRVWAELRLETGKVWIEPESDIAHSVPACQIFDHIPRVKPTTNRKPLLVVHGEHTGKHLRQIYVRYIDQEDTPKITAAVYGPWGSVEERLLEVIEVDANDVAEAQKDFNAPKFADEMKAMRAEARKRRQRGDKKKKKA</sequence>
<feature type="compositionally biased region" description="Basic and acidic residues" evidence="1">
    <location>
        <begin position="1072"/>
        <end position="1082"/>
    </location>
</feature>
<dbReference type="Proteomes" id="UP000297245">
    <property type="component" value="Unassembled WGS sequence"/>
</dbReference>
<feature type="domain" description="KOW" evidence="2">
    <location>
        <begin position="384"/>
        <end position="411"/>
    </location>
</feature>
<feature type="domain" description="KOW" evidence="2">
    <location>
        <begin position="593"/>
        <end position="620"/>
    </location>
</feature>
<evidence type="ECO:0000256" key="1">
    <source>
        <dbReference type="SAM" id="MobiDB-lite"/>
    </source>
</evidence>
<evidence type="ECO:0000313" key="4">
    <source>
        <dbReference type="Proteomes" id="UP000297245"/>
    </source>
</evidence>
<dbReference type="EMBL" id="ML179087">
    <property type="protein sequence ID" value="THV01590.1"/>
    <property type="molecule type" value="Genomic_DNA"/>
</dbReference>
<accession>A0A4S8MG06</accession>
<feature type="compositionally biased region" description="Acidic residues" evidence="1">
    <location>
        <begin position="58"/>
        <end position="67"/>
    </location>
</feature>
<dbReference type="InterPro" id="IPR005824">
    <property type="entry name" value="KOW"/>
</dbReference>
<dbReference type="GO" id="GO:0032044">
    <property type="term" value="C:DSIF complex"/>
    <property type="evidence" value="ECO:0007669"/>
    <property type="project" value="TreeGrafter"/>
</dbReference>
<feature type="region of interest" description="Disordered" evidence="1">
    <location>
        <begin position="27"/>
        <end position="75"/>
    </location>
</feature>
<dbReference type="PANTHER" id="PTHR11125">
    <property type="entry name" value="SUPPRESSOR OF TY 5"/>
    <property type="match status" value="1"/>
</dbReference>
<gene>
    <name evidence="3" type="ORF">K435DRAFT_853605</name>
</gene>
<reference evidence="3 4" key="1">
    <citation type="journal article" date="2019" name="Nat. Ecol. Evol.">
        <title>Megaphylogeny resolves global patterns of mushroom evolution.</title>
        <authorList>
            <person name="Varga T."/>
            <person name="Krizsan K."/>
            <person name="Foldi C."/>
            <person name="Dima B."/>
            <person name="Sanchez-Garcia M."/>
            <person name="Sanchez-Ramirez S."/>
            <person name="Szollosi G.J."/>
            <person name="Szarkandi J.G."/>
            <person name="Papp V."/>
            <person name="Albert L."/>
            <person name="Andreopoulos W."/>
            <person name="Angelini C."/>
            <person name="Antonin V."/>
            <person name="Barry K.W."/>
            <person name="Bougher N.L."/>
            <person name="Buchanan P."/>
            <person name="Buyck B."/>
            <person name="Bense V."/>
            <person name="Catcheside P."/>
            <person name="Chovatia M."/>
            <person name="Cooper J."/>
            <person name="Damon W."/>
            <person name="Desjardin D."/>
            <person name="Finy P."/>
            <person name="Geml J."/>
            <person name="Haridas S."/>
            <person name="Hughes K."/>
            <person name="Justo A."/>
            <person name="Karasinski D."/>
            <person name="Kautmanova I."/>
            <person name="Kiss B."/>
            <person name="Kocsube S."/>
            <person name="Kotiranta H."/>
            <person name="LaButti K.M."/>
            <person name="Lechner B.E."/>
            <person name="Liimatainen K."/>
            <person name="Lipzen A."/>
            <person name="Lukacs Z."/>
            <person name="Mihaltcheva S."/>
            <person name="Morgado L.N."/>
            <person name="Niskanen T."/>
            <person name="Noordeloos M.E."/>
            <person name="Ohm R.A."/>
            <person name="Ortiz-Santana B."/>
            <person name="Ovrebo C."/>
            <person name="Racz N."/>
            <person name="Riley R."/>
            <person name="Savchenko A."/>
            <person name="Shiryaev A."/>
            <person name="Soop K."/>
            <person name="Spirin V."/>
            <person name="Szebenyi C."/>
            <person name="Tomsovsky M."/>
            <person name="Tulloss R.E."/>
            <person name="Uehling J."/>
            <person name="Grigoriev I.V."/>
            <person name="Vagvolgyi C."/>
            <person name="Papp T."/>
            <person name="Martin F.M."/>
            <person name="Miettinen O."/>
            <person name="Hibbett D.S."/>
            <person name="Nagy L.G."/>
        </authorList>
    </citation>
    <scope>NUCLEOTIDE SEQUENCE [LARGE SCALE GENOMIC DNA]</scope>
    <source>
        <strain evidence="3 4">CBS 962.96</strain>
    </source>
</reference>
<name>A0A4S8MG06_DENBC</name>